<dbReference type="InterPro" id="IPR012809">
    <property type="entry name" value="ECF_CbiQ"/>
</dbReference>
<dbReference type="OrthoDB" id="9815246at2"/>
<dbReference type="AlphaFoldDB" id="A0A1E5L4K9"/>
<comment type="subcellular location">
    <subcellularLocation>
        <location evidence="1">Cell membrane</location>
        <topology evidence="1">Multi-pass membrane protein</topology>
    </subcellularLocation>
</comment>
<dbReference type="GO" id="GO:0043190">
    <property type="term" value="C:ATP-binding cassette (ABC) transporter complex"/>
    <property type="evidence" value="ECO:0007669"/>
    <property type="project" value="InterPro"/>
</dbReference>
<reference evidence="7 8" key="1">
    <citation type="submission" date="2016-09" db="EMBL/GenBank/DDBJ databases">
        <title>Desulfuribacillus arsenicus sp. nov., an obligately anaerobic, dissimilatory arsenic- and antimonate-reducing bacterium isolated from anoxic sediments.</title>
        <authorList>
            <person name="Abin C.A."/>
            <person name="Hollibaugh J.T."/>
        </authorList>
    </citation>
    <scope>NUCLEOTIDE SEQUENCE [LARGE SCALE GENOMIC DNA]</scope>
    <source>
        <strain evidence="7 8">MLFW-2</strain>
    </source>
</reference>
<feature type="transmembrane region" description="Helical" evidence="6">
    <location>
        <begin position="117"/>
        <end position="136"/>
    </location>
</feature>
<sequence>MIKIDDYAYTSGLKDVHPVEKVSFVLTFLLLTTLTRNILVACLTFTVMSLGVLFKSNIPFHVYLKLLLVPFAFLITSVIAIFFSITPILPEHVETVWLASVGSWQIYISPYSIQQSYQLTATVMASVSCLYFLILSTPLQQIMWVLKIARLPSVFIELIGITYRFIYILLEKTHEIFIAQSSRLGYQNNKSSWLEGLSQLIVCLFIKSIQSAKELQISIDSRGGDELLYDVELRMGYSWKHFIIIAISFVLLLWISIIT</sequence>
<evidence type="ECO:0000256" key="3">
    <source>
        <dbReference type="ARBA" id="ARBA00022692"/>
    </source>
</evidence>
<dbReference type="STRING" id="1390249.BHU72_05580"/>
<dbReference type="PANTHER" id="PTHR43723">
    <property type="entry name" value="COBALT TRANSPORT PROTEIN CBIQ"/>
    <property type="match status" value="1"/>
</dbReference>
<evidence type="ECO:0000256" key="4">
    <source>
        <dbReference type="ARBA" id="ARBA00022989"/>
    </source>
</evidence>
<gene>
    <name evidence="7" type="ORF">BHU72_05580</name>
</gene>
<dbReference type="GO" id="GO:0006824">
    <property type="term" value="P:cobalt ion transport"/>
    <property type="evidence" value="ECO:0007669"/>
    <property type="project" value="InterPro"/>
</dbReference>
<feature type="transmembrane region" description="Helical" evidence="6">
    <location>
        <begin position="148"/>
        <end position="170"/>
    </location>
</feature>
<proteinExistence type="predicted"/>
<feature type="transmembrane region" description="Helical" evidence="6">
    <location>
        <begin position="66"/>
        <end position="89"/>
    </location>
</feature>
<evidence type="ECO:0000256" key="6">
    <source>
        <dbReference type="SAM" id="Phobius"/>
    </source>
</evidence>
<evidence type="ECO:0000256" key="1">
    <source>
        <dbReference type="ARBA" id="ARBA00004651"/>
    </source>
</evidence>
<dbReference type="PANTHER" id="PTHR43723:SF1">
    <property type="entry name" value="COBALT TRANSPORT PROTEIN CBIQ"/>
    <property type="match status" value="1"/>
</dbReference>
<dbReference type="InterPro" id="IPR052770">
    <property type="entry name" value="Cobalt_transport_CbiQ"/>
</dbReference>
<accession>A0A1E5L4K9</accession>
<feature type="transmembrane region" description="Helical" evidence="6">
    <location>
        <begin position="24"/>
        <end position="54"/>
    </location>
</feature>
<keyword evidence="2" id="KW-1003">Cell membrane</keyword>
<evidence type="ECO:0000313" key="7">
    <source>
        <dbReference type="EMBL" id="OEH85082.1"/>
    </source>
</evidence>
<name>A0A1E5L4K9_9FIRM</name>
<dbReference type="NCBIfam" id="TIGR02454">
    <property type="entry name" value="ECF_T_CbiQ"/>
    <property type="match status" value="1"/>
</dbReference>
<evidence type="ECO:0000313" key="8">
    <source>
        <dbReference type="Proteomes" id="UP000095255"/>
    </source>
</evidence>
<feature type="transmembrane region" description="Helical" evidence="6">
    <location>
        <begin position="239"/>
        <end position="258"/>
    </location>
</feature>
<keyword evidence="8" id="KW-1185">Reference proteome</keyword>
<keyword evidence="3 6" id="KW-0812">Transmembrane</keyword>
<organism evidence="7 8">
    <name type="scientific">Desulfuribacillus stibiiarsenatis</name>
    <dbReference type="NCBI Taxonomy" id="1390249"/>
    <lineage>
        <taxon>Bacteria</taxon>
        <taxon>Bacillati</taxon>
        <taxon>Bacillota</taxon>
        <taxon>Desulfuribacillia</taxon>
        <taxon>Desulfuribacillales</taxon>
        <taxon>Desulfuribacillaceae</taxon>
        <taxon>Desulfuribacillus</taxon>
    </lineage>
</organism>
<keyword evidence="4 6" id="KW-1133">Transmembrane helix</keyword>
<evidence type="ECO:0000256" key="2">
    <source>
        <dbReference type="ARBA" id="ARBA00022475"/>
    </source>
</evidence>
<dbReference type="Proteomes" id="UP000095255">
    <property type="component" value="Unassembled WGS sequence"/>
</dbReference>
<evidence type="ECO:0000256" key="5">
    <source>
        <dbReference type="ARBA" id="ARBA00023136"/>
    </source>
</evidence>
<dbReference type="InterPro" id="IPR003339">
    <property type="entry name" value="ABC/ECF_trnsptr_transmembrane"/>
</dbReference>
<protein>
    <submittedName>
        <fullName evidence="7">Cobalt ECF transporter T component CbiQ</fullName>
    </submittedName>
</protein>
<dbReference type="CDD" id="cd16914">
    <property type="entry name" value="EcfT"/>
    <property type="match status" value="1"/>
</dbReference>
<dbReference type="RefSeq" id="WP_069702409.1">
    <property type="nucleotide sequence ID" value="NZ_MJAT01000033.1"/>
</dbReference>
<dbReference type="EMBL" id="MJAT01000033">
    <property type="protein sequence ID" value="OEH85082.1"/>
    <property type="molecule type" value="Genomic_DNA"/>
</dbReference>
<comment type="caution">
    <text evidence="7">The sequence shown here is derived from an EMBL/GenBank/DDBJ whole genome shotgun (WGS) entry which is preliminary data.</text>
</comment>
<dbReference type="Pfam" id="PF02361">
    <property type="entry name" value="CbiQ"/>
    <property type="match status" value="1"/>
</dbReference>
<keyword evidence="5 6" id="KW-0472">Membrane</keyword>